<evidence type="ECO:0000256" key="1">
    <source>
        <dbReference type="SAM" id="MobiDB-lite"/>
    </source>
</evidence>
<dbReference type="InParanoid" id="A0A0D2ADM0"/>
<keyword evidence="3" id="KW-1185">Reference proteome</keyword>
<dbReference type="Proteomes" id="UP000053259">
    <property type="component" value="Unassembled WGS sequence"/>
</dbReference>
<gene>
    <name evidence="2" type="ORF">PV09_04299</name>
</gene>
<dbReference type="EMBL" id="KN847540">
    <property type="protein sequence ID" value="KIW04545.1"/>
    <property type="molecule type" value="Genomic_DNA"/>
</dbReference>
<sequence length="332" mass="36784">MHASQIQSQLGVPPSSSLLSAYSCAITGLIAFPSSLAVLWRGIKWNASCWLANQSLDEFEHQQIVEFAFSGQQRTPHIEWCYFASDVEDKVSILIVFPELRTSFRTPEIMQRWTDTVVLPAFRHVGISVGSLTSSFQAIQIAAEDAKRKDASNAFTPETPLVRELSKTGLSTQDMQSLWTAIQENAHKTPFFAGFRNIFLVATCRQHRGGKQSRTACDGVQSVMTAWDEAIDMNFVPASLVRANTAPTAETNLTDASDGRSDEAANIMPAYRPSADSIWESSRKRKASDEIETEKRSRAENGCLQPLSVDRLHTLQTQRASGFVDEDTEMGT</sequence>
<accession>A0A0D2ADM0</accession>
<name>A0A0D2ADM0_9PEZI</name>
<protein>
    <submittedName>
        <fullName evidence="2">Uncharacterized protein</fullName>
    </submittedName>
</protein>
<evidence type="ECO:0000313" key="2">
    <source>
        <dbReference type="EMBL" id="KIW04545.1"/>
    </source>
</evidence>
<feature type="compositionally biased region" description="Basic and acidic residues" evidence="1">
    <location>
        <begin position="287"/>
        <end position="299"/>
    </location>
</feature>
<dbReference type="OrthoDB" id="3891714at2759"/>
<dbReference type="RefSeq" id="XP_016214414.1">
    <property type="nucleotide sequence ID" value="XM_016357622.1"/>
</dbReference>
<evidence type="ECO:0000313" key="3">
    <source>
        <dbReference type="Proteomes" id="UP000053259"/>
    </source>
</evidence>
<reference evidence="2 3" key="1">
    <citation type="submission" date="2015-01" db="EMBL/GenBank/DDBJ databases">
        <title>The Genome Sequence of Ochroconis gallopava CBS43764.</title>
        <authorList>
            <consortium name="The Broad Institute Genomics Platform"/>
            <person name="Cuomo C."/>
            <person name="de Hoog S."/>
            <person name="Gorbushina A."/>
            <person name="Stielow B."/>
            <person name="Teixiera M."/>
            <person name="Abouelleil A."/>
            <person name="Chapman S.B."/>
            <person name="Priest M."/>
            <person name="Young S.K."/>
            <person name="Wortman J."/>
            <person name="Nusbaum C."/>
            <person name="Birren B."/>
        </authorList>
    </citation>
    <scope>NUCLEOTIDE SEQUENCE [LARGE SCALE GENOMIC DNA]</scope>
    <source>
        <strain evidence="2 3">CBS 43764</strain>
    </source>
</reference>
<dbReference type="VEuPathDB" id="FungiDB:PV09_04299"/>
<feature type="region of interest" description="Disordered" evidence="1">
    <location>
        <begin position="273"/>
        <end position="305"/>
    </location>
</feature>
<organism evidence="2 3">
    <name type="scientific">Verruconis gallopava</name>
    <dbReference type="NCBI Taxonomy" id="253628"/>
    <lineage>
        <taxon>Eukaryota</taxon>
        <taxon>Fungi</taxon>
        <taxon>Dikarya</taxon>
        <taxon>Ascomycota</taxon>
        <taxon>Pezizomycotina</taxon>
        <taxon>Dothideomycetes</taxon>
        <taxon>Pleosporomycetidae</taxon>
        <taxon>Venturiales</taxon>
        <taxon>Sympoventuriaceae</taxon>
        <taxon>Verruconis</taxon>
    </lineage>
</organism>
<dbReference type="HOGENOM" id="CLU_837292_0_0_1"/>
<proteinExistence type="predicted"/>
<dbReference type="AlphaFoldDB" id="A0A0D2ADM0"/>
<dbReference type="GeneID" id="27312272"/>